<evidence type="ECO:0000256" key="2">
    <source>
        <dbReference type="ARBA" id="ARBA00022475"/>
    </source>
</evidence>
<feature type="transmembrane region" description="Helical" evidence="6">
    <location>
        <begin position="345"/>
        <end position="364"/>
    </location>
</feature>
<feature type="transmembrane region" description="Helical" evidence="6">
    <location>
        <begin position="106"/>
        <end position="127"/>
    </location>
</feature>
<feature type="transmembrane region" description="Helical" evidence="6">
    <location>
        <begin position="177"/>
        <end position="197"/>
    </location>
</feature>
<reference evidence="7 8" key="1">
    <citation type="submission" date="2020-04" db="EMBL/GenBank/DDBJ databases">
        <title>MicrobeNet Type strains.</title>
        <authorList>
            <person name="Nicholson A.C."/>
        </authorList>
    </citation>
    <scope>NUCLEOTIDE SEQUENCE [LARGE SCALE GENOMIC DNA]</scope>
    <source>
        <strain evidence="7 8">CCUG 61472</strain>
    </source>
</reference>
<dbReference type="GO" id="GO:0005886">
    <property type="term" value="C:plasma membrane"/>
    <property type="evidence" value="ECO:0007669"/>
    <property type="project" value="UniProtKB-SubCell"/>
</dbReference>
<dbReference type="Gene3D" id="1.20.1250.20">
    <property type="entry name" value="MFS general substrate transporter like domains"/>
    <property type="match status" value="1"/>
</dbReference>
<evidence type="ECO:0000256" key="4">
    <source>
        <dbReference type="ARBA" id="ARBA00022989"/>
    </source>
</evidence>
<accession>A0A7X6N469</accession>
<keyword evidence="2" id="KW-1003">Cell membrane</keyword>
<evidence type="ECO:0000256" key="5">
    <source>
        <dbReference type="ARBA" id="ARBA00023136"/>
    </source>
</evidence>
<evidence type="ECO:0000313" key="7">
    <source>
        <dbReference type="EMBL" id="NKZ23560.1"/>
    </source>
</evidence>
<comment type="caution">
    <text evidence="7">The sequence shown here is derived from an EMBL/GenBank/DDBJ whole genome shotgun (WGS) entry which is preliminary data.</text>
</comment>
<gene>
    <name evidence="7" type="ORF">HF964_01885</name>
</gene>
<dbReference type="Pfam" id="PF07690">
    <property type="entry name" value="MFS_1"/>
    <property type="match status" value="1"/>
</dbReference>
<name>A0A7X6N469_9LACO</name>
<protein>
    <submittedName>
        <fullName evidence="7">MFS transporter</fullName>
    </submittedName>
</protein>
<proteinExistence type="predicted"/>
<dbReference type="EMBL" id="JAAXPN010000001">
    <property type="protein sequence ID" value="NKZ23560.1"/>
    <property type="molecule type" value="Genomic_DNA"/>
</dbReference>
<evidence type="ECO:0000256" key="6">
    <source>
        <dbReference type="SAM" id="Phobius"/>
    </source>
</evidence>
<evidence type="ECO:0000313" key="8">
    <source>
        <dbReference type="Proteomes" id="UP000549765"/>
    </source>
</evidence>
<feature type="transmembrane region" description="Helical" evidence="6">
    <location>
        <begin position="253"/>
        <end position="271"/>
    </location>
</feature>
<feature type="transmembrane region" description="Helical" evidence="6">
    <location>
        <begin position="22"/>
        <end position="40"/>
    </location>
</feature>
<feature type="transmembrane region" description="Helical" evidence="6">
    <location>
        <begin position="370"/>
        <end position="390"/>
    </location>
</feature>
<keyword evidence="8" id="KW-1185">Reference proteome</keyword>
<dbReference type="InterPro" id="IPR036259">
    <property type="entry name" value="MFS_trans_sf"/>
</dbReference>
<dbReference type="AlphaFoldDB" id="A0A7X6N469"/>
<keyword evidence="3 6" id="KW-0812">Transmembrane</keyword>
<dbReference type="GO" id="GO:0022857">
    <property type="term" value="F:transmembrane transporter activity"/>
    <property type="evidence" value="ECO:0007669"/>
    <property type="project" value="InterPro"/>
</dbReference>
<feature type="transmembrane region" description="Helical" evidence="6">
    <location>
        <begin position="148"/>
        <end position="171"/>
    </location>
</feature>
<feature type="transmembrane region" description="Helical" evidence="6">
    <location>
        <begin position="52"/>
        <end position="71"/>
    </location>
</feature>
<evidence type="ECO:0000256" key="1">
    <source>
        <dbReference type="ARBA" id="ARBA00004651"/>
    </source>
</evidence>
<keyword evidence="4 6" id="KW-1133">Transmembrane helix</keyword>
<dbReference type="PANTHER" id="PTHR23513:SF6">
    <property type="entry name" value="MAJOR FACILITATOR SUPERFAMILY ASSOCIATED DOMAIN-CONTAINING PROTEIN"/>
    <property type="match status" value="1"/>
</dbReference>
<dbReference type="InterPro" id="IPR011701">
    <property type="entry name" value="MFS"/>
</dbReference>
<feature type="transmembrane region" description="Helical" evidence="6">
    <location>
        <begin position="83"/>
        <end position="100"/>
    </location>
</feature>
<dbReference type="PANTHER" id="PTHR23513">
    <property type="entry name" value="INTEGRAL MEMBRANE EFFLUX PROTEIN-RELATED"/>
    <property type="match status" value="1"/>
</dbReference>
<keyword evidence="5 6" id="KW-0472">Membrane</keyword>
<dbReference type="SUPFAM" id="SSF103473">
    <property type="entry name" value="MFS general substrate transporter"/>
    <property type="match status" value="1"/>
</dbReference>
<feature type="transmembrane region" description="Helical" evidence="6">
    <location>
        <begin position="218"/>
        <end position="241"/>
    </location>
</feature>
<dbReference type="CDD" id="cd06173">
    <property type="entry name" value="MFS_MefA_like"/>
    <property type="match status" value="1"/>
</dbReference>
<organism evidence="7 8">
    <name type="scientific">Periweissella fabalis</name>
    <dbReference type="NCBI Taxonomy" id="1070421"/>
    <lineage>
        <taxon>Bacteria</taxon>
        <taxon>Bacillati</taxon>
        <taxon>Bacillota</taxon>
        <taxon>Bacilli</taxon>
        <taxon>Lactobacillales</taxon>
        <taxon>Lactobacillaceae</taxon>
        <taxon>Periweissella</taxon>
    </lineage>
</organism>
<feature type="transmembrane region" description="Helical" evidence="6">
    <location>
        <begin position="283"/>
        <end position="299"/>
    </location>
</feature>
<sequence>MNLSLGIQEEELISKHIQYAKFVSYGGTLVFNTIIDLWIVHTFSSSNILGQTMAIASSATFICSVFGGYIADSKYLLAVIKGINLISGILCLAFVGLYHYQTHLDLWQVNTAVFLLNVNAYLSSPIFKKMVNFFVKREAMMTFNQTMALGTQVLSVTVPPISTFLYGWHWLSLPTAFLLNGLSFFGAFFFLKPFTLTEQPSQKFVGYRQTFKNIFSNPSLLQFLFMGVMLNFFLAGLNIFFPIMVIHQLHEGHLYGAVLASQAVGGIVGSYSISKIPITKSLTFERIGLVVISLVLLLLTILQTIAFIFVVAVIISIVLSRYNIASQTIVQREVDSALIGKTFSAIFIFANIASPVGNLSFGYINGVSMNLTLIVVAVGFVIFNLMWIMIDRRYQKRSHG</sequence>
<dbReference type="Proteomes" id="UP000549765">
    <property type="component" value="Unassembled WGS sequence"/>
</dbReference>
<evidence type="ECO:0000256" key="3">
    <source>
        <dbReference type="ARBA" id="ARBA00022692"/>
    </source>
</evidence>
<comment type="subcellular location">
    <subcellularLocation>
        <location evidence="1">Cell membrane</location>
        <topology evidence="1">Multi-pass membrane protein</topology>
    </subcellularLocation>
</comment>